<keyword evidence="2" id="KW-0732">Signal</keyword>
<comment type="subcellular location">
    <subcellularLocation>
        <location evidence="1">Cell envelope</location>
    </subcellularLocation>
</comment>
<comment type="caution">
    <text evidence="3">The sequence shown here is derived from an EMBL/GenBank/DDBJ whole genome shotgun (WGS) entry which is preliminary data.</text>
</comment>
<organism evidence="3 4">
    <name type="scientific">Candidatus Borkfalkia avistercoris</name>
    <dbReference type="NCBI Taxonomy" id="2838504"/>
    <lineage>
        <taxon>Bacteria</taxon>
        <taxon>Bacillati</taxon>
        <taxon>Bacillota</taxon>
        <taxon>Clostridia</taxon>
        <taxon>Christensenellales</taxon>
        <taxon>Christensenellaceae</taxon>
        <taxon>Candidatus Borkfalkia</taxon>
    </lineage>
</organism>
<feature type="signal peptide" evidence="2">
    <location>
        <begin position="1"/>
        <end position="20"/>
    </location>
</feature>
<reference evidence="3" key="1">
    <citation type="journal article" date="2021" name="PeerJ">
        <title>Extensive microbial diversity within the chicken gut microbiome revealed by metagenomics and culture.</title>
        <authorList>
            <person name="Gilroy R."/>
            <person name="Ravi A."/>
            <person name="Getino M."/>
            <person name="Pursley I."/>
            <person name="Horton D.L."/>
            <person name="Alikhan N.F."/>
            <person name="Baker D."/>
            <person name="Gharbi K."/>
            <person name="Hall N."/>
            <person name="Watson M."/>
            <person name="Adriaenssens E.M."/>
            <person name="Foster-Nyarko E."/>
            <person name="Jarju S."/>
            <person name="Secka A."/>
            <person name="Antonio M."/>
            <person name="Oren A."/>
            <person name="Chaudhuri R.R."/>
            <person name="La Ragione R."/>
            <person name="Hildebrand F."/>
            <person name="Pallen M.J."/>
        </authorList>
    </citation>
    <scope>NUCLEOTIDE SEQUENCE</scope>
    <source>
        <strain evidence="3">CHK187-5294</strain>
    </source>
</reference>
<feature type="chain" id="PRO_5038351035" evidence="2">
    <location>
        <begin position="21"/>
        <end position="1492"/>
    </location>
</feature>
<dbReference type="GO" id="GO:0030313">
    <property type="term" value="C:cell envelope"/>
    <property type="evidence" value="ECO:0007669"/>
    <property type="project" value="UniProtKB-SubCell"/>
</dbReference>
<dbReference type="Proteomes" id="UP000824132">
    <property type="component" value="Unassembled WGS sequence"/>
</dbReference>
<dbReference type="Pfam" id="PF09479">
    <property type="entry name" value="Flg_new"/>
    <property type="match status" value="3"/>
</dbReference>
<evidence type="ECO:0000313" key="4">
    <source>
        <dbReference type="Proteomes" id="UP000824132"/>
    </source>
</evidence>
<gene>
    <name evidence="3" type="ORF">H9727_00420</name>
</gene>
<evidence type="ECO:0000313" key="3">
    <source>
        <dbReference type="EMBL" id="HIZ02730.1"/>
    </source>
</evidence>
<accession>A0A9D2A9Y3</accession>
<dbReference type="Gene3D" id="2.60.40.4270">
    <property type="entry name" value="Listeria-Bacteroides repeat domain"/>
    <property type="match status" value="2"/>
</dbReference>
<evidence type="ECO:0000256" key="1">
    <source>
        <dbReference type="ARBA" id="ARBA00004196"/>
    </source>
</evidence>
<name>A0A9D2A9Y3_9FIRM</name>
<evidence type="ECO:0000256" key="2">
    <source>
        <dbReference type="SAM" id="SignalP"/>
    </source>
</evidence>
<reference evidence="3" key="2">
    <citation type="submission" date="2021-04" db="EMBL/GenBank/DDBJ databases">
        <authorList>
            <person name="Gilroy R."/>
        </authorList>
    </citation>
    <scope>NUCLEOTIDE SEQUENCE</scope>
    <source>
        <strain evidence="3">CHK187-5294</strain>
    </source>
</reference>
<proteinExistence type="predicted"/>
<dbReference type="PROSITE" id="PS51257">
    <property type="entry name" value="PROKAR_LIPOPROTEIN"/>
    <property type="match status" value="1"/>
</dbReference>
<dbReference type="EMBL" id="DXCL01000002">
    <property type="protein sequence ID" value="HIZ02730.1"/>
    <property type="molecule type" value="Genomic_DNA"/>
</dbReference>
<dbReference type="InterPro" id="IPR042229">
    <property type="entry name" value="Listeria/Bacterioides_rpt_sf"/>
</dbReference>
<dbReference type="InterPro" id="IPR013378">
    <property type="entry name" value="InlB-like_B-rpt"/>
</dbReference>
<protein>
    <submittedName>
        <fullName evidence="3">InlB B-repeat-containing protein</fullName>
    </submittedName>
</protein>
<sequence length="1492" mass="160960">MRKRWLLGLLALLCLTAVFAACEKQKPEFEVSFMNGTERGYSATVEEGAALPTPENDPVRAETDEYVYTFKGWSLTEGGEIVDLASVTAVTEDMTFYAVFDEIPKYTVKFVDGVTQKPIAEQKVVLGGSATAPEIPVHEGYKFDRWDKDFSAISGRTTVTALYKKLSYTLTYEVLGTTHEKNVEFGGDFALEAPDVEGLTFVDWYIDADGKPERLTDKYTGGMPASDVSVYALFEIDWKSLGVGLNTQNAVYGGKASVTLPGYNDFTFTCKWTDGSYGEEYTYAAAGEQTVGVQVTAKYKDYITEQKSFEAEEVNVAKAELSVTVTVNNAESGSLTYGTAPEVSFAAEGWVNAQDEAALKDKFAAEFYFDHGTPELVAGDRLAVGGYQVYAALGGQENYVLKVTPAQLAVKQKELTLRVEIKNMTYGATAEPVVVSDDFAYDEDVSDLTAGTVTIYNGGQAVSGVLPAGTYTAAASGYKSANYSVKYAAATEFTVNKALLIVTVKAKPSYVYADEIVPALGYSGFVNGDTAESVFGDTPYEFVYTKVGESEPTKGILPVGKYTVSVDGLEADNYSVQLTGSFSVARREITLAASATLSGAWSKNDFAPTNLPGGFAFAGTLSLTEGASDEPYTLQGVLDDVAPFVWSEPYKITLDGADVTQNFAINYNVSVKIDNTDFSIAPIEPFSAAYTGEEISLGHGITVNDAPEDLKIEYRLADGEYSESLPTAINAGTYTVYFKLSAKYYADYPGEYIAEITQAQNKITPKEDNPFEKYTYTGQPQTIDFAEHLQADFGEVVLKAGQNNTFTDAGAYQFVVCVEETENYQGSEYTVKVTIEKADYTEEQIPQNPLVNEEQEALLGVNKTLADVTLKEGFTWAEPSAAYAEGANTFAAVYCADEKNYNPYSLKISFTARKEVITLTVDNSKLTATLESQGASFNAAEFDLFGALTAVGENGEAFSAVALNELCTAAFDGGESTISVGSTYVVVFNAKTNAYYEAVFNTDDSSVYAPFKLRSVKVGEEFYTIEDALAAAESGTVIVAADTAFASAEAVAKLGNLYTQEGGHYTVKENVTLLVPFDETYSTDTKEVIEGDISSVTAKGYVKLAVASGVKLTVFGDLTVNAKRNSHSNQTSVVYGSTYGEMEVCENAYIYLENGSCFESIGFSYGAGEIVVKEGAYVYEPFNLVGWKGATISMKVMNTVFPLNQYSMSSLEVKTTFQYGSFYYTKATANVTLAGVQHIDVLFGSKDSNSFIQLMDEESYFCKSVNASNGKIRFDFYGNIQINNMSVSLSGVTLDTANKQIPIPGNFELSIYGTTTIPNGVQVKFLPGAQLNVESGANLVIKSGGAVYAYGGNVTEKSYSNDLAKWQDGNNGLSYPHAKMASAYRVTPVLGYDATTHAVLLLNGNLKIESGAVLAAEISGEKDGALLELDSGALLEKAGLKEDYTKYEGFLGLGTKEAYFTVDFGCCLKDSDTTLEPAKCYAFNGGAWSIAA</sequence>